<keyword evidence="3" id="KW-1185">Reference proteome</keyword>
<dbReference type="Proteomes" id="UP000823775">
    <property type="component" value="Unassembled WGS sequence"/>
</dbReference>
<protein>
    <submittedName>
        <fullName evidence="2">Uncharacterized protein</fullName>
    </submittedName>
</protein>
<comment type="caution">
    <text evidence="2">The sequence shown here is derived from an EMBL/GenBank/DDBJ whole genome shotgun (WGS) entry which is preliminary data.</text>
</comment>
<organism evidence="2 3">
    <name type="scientific">Datura stramonium</name>
    <name type="common">Jimsonweed</name>
    <name type="synonym">Common thornapple</name>
    <dbReference type="NCBI Taxonomy" id="4076"/>
    <lineage>
        <taxon>Eukaryota</taxon>
        <taxon>Viridiplantae</taxon>
        <taxon>Streptophyta</taxon>
        <taxon>Embryophyta</taxon>
        <taxon>Tracheophyta</taxon>
        <taxon>Spermatophyta</taxon>
        <taxon>Magnoliopsida</taxon>
        <taxon>eudicotyledons</taxon>
        <taxon>Gunneridae</taxon>
        <taxon>Pentapetalae</taxon>
        <taxon>asterids</taxon>
        <taxon>lamiids</taxon>
        <taxon>Solanales</taxon>
        <taxon>Solanaceae</taxon>
        <taxon>Solanoideae</taxon>
        <taxon>Datureae</taxon>
        <taxon>Datura</taxon>
    </lineage>
</organism>
<sequence>MFKLPVKTYKHKSSKDLALSTEGSLLSRWKEVQDIRFEETEKFLLKKLKNGRRDSHDKKKIIEQIDHNRQPFGQNRKRYYENQNRASIEEDKRVSPKRTRKREGSWPRKMMSHFGPLDSCKEMSRLHSKSIQNYLSTRKVVSCSTIYCAPSLWEYHPIEEGSSEYQFKGKCAYHINQRSHTIDECIALKTKICKMINTGKIRHMWGLYTMLACDQVNPQTPITKDVPIYRLDLPAQGMLHYHLLDPNDRVSGDGREIDATDTIHESRIATQPRIWTNQHTERIPLTQGGHTPLSISKLTYSEHFPSFPTRVPTTSAIKTTTIDQPH</sequence>
<gene>
    <name evidence="2" type="ORF">HAX54_032461</name>
</gene>
<evidence type="ECO:0000313" key="3">
    <source>
        <dbReference type="Proteomes" id="UP000823775"/>
    </source>
</evidence>
<name>A0ABS8VEA9_DATST</name>
<feature type="region of interest" description="Disordered" evidence="1">
    <location>
        <begin position="72"/>
        <end position="108"/>
    </location>
</feature>
<dbReference type="EMBL" id="JACEIK010004113">
    <property type="protein sequence ID" value="MCD9644280.1"/>
    <property type="molecule type" value="Genomic_DNA"/>
</dbReference>
<accession>A0ABS8VEA9</accession>
<reference evidence="2 3" key="1">
    <citation type="journal article" date="2021" name="BMC Genomics">
        <title>Datura genome reveals duplications of psychoactive alkaloid biosynthetic genes and high mutation rate following tissue culture.</title>
        <authorList>
            <person name="Rajewski A."/>
            <person name="Carter-House D."/>
            <person name="Stajich J."/>
            <person name="Litt A."/>
        </authorList>
    </citation>
    <scope>NUCLEOTIDE SEQUENCE [LARGE SCALE GENOMIC DNA]</scope>
    <source>
        <strain evidence="2">AR-01</strain>
    </source>
</reference>
<evidence type="ECO:0000313" key="2">
    <source>
        <dbReference type="EMBL" id="MCD9644280.1"/>
    </source>
</evidence>
<proteinExistence type="predicted"/>
<evidence type="ECO:0000256" key="1">
    <source>
        <dbReference type="SAM" id="MobiDB-lite"/>
    </source>
</evidence>